<evidence type="ECO:0000256" key="3">
    <source>
        <dbReference type="ARBA" id="ARBA00023125"/>
    </source>
</evidence>
<dbReference type="PROSITE" id="PS50931">
    <property type="entry name" value="HTH_LYSR"/>
    <property type="match status" value="1"/>
</dbReference>
<evidence type="ECO:0000256" key="4">
    <source>
        <dbReference type="ARBA" id="ARBA00023163"/>
    </source>
</evidence>
<name>A0A382J2J0_9ZZZZ</name>
<dbReference type="AlphaFoldDB" id="A0A382J2J0"/>
<evidence type="ECO:0000256" key="1">
    <source>
        <dbReference type="ARBA" id="ARBA00009437"/>
    </source>
</evidence>
<dbReference type="PRINTS" id="PR00039">
    <property type="entry name" value="HTHLYSR"/>
</dbReference>
<dbReference type="Gene3D" id="1.10.10.10">
    <property type="entry name" value="Winged helix-like DNA-binding domain superfamily/Winged helix DNA-binding domain"/>
    <property type="match status" value="1"/>
</dbReference>
<organism evidence="6">
    <name type="scientific">marine metagenome</name>
    <dbReference type="NCBI Taxonomy" id="408172"/>
    <lineage>
        <taxon>unclassified sequences</taxon>
        <taxon>metagenomes</taxon>
        <taxon>ecological metagenomes</taxon>
    </lineage>
</organism>
<evidence type="ECO:0000256" key="2">
    <source>
        <dbReference type="ARBA" id="ARBA00023015"/>
    </source>
</evidence>
<sequence>MPSAPYYKQNRLKQLRAFCYAARANSISRAAEQLFLSQPSISLQIQALERELKTVLFERRGPTIRLTSQGAALLEIASPLLEGVDHLSEAFAARLGELNTGEINIAAGESTLLYLLPEYVKKFATTYPGVRIKLHNVTGRAGLAMLRADEADFAVGSMIEVPNDISYLPIHEFETVLIAPKGHPLAKKSAKKLTLADISPYSLILPPRQLYTWRMVEMVFNQHKLPYNVTLEAGGWEVIKKYVELGLGISVVTDICLTGREKIVRISLPAYFPTRSYGIVMRQKTYLSAPAQTFIDMVASGFSAKKNA</sequence>
<feature type="domain" description="HTH lysR-type" evidence="5">
    <location>
        <begin position="10"/>
        <end position="67"/>
    </location>
</feature>
<dbReference type="InterPro" id="IPR005119">
    <property type="entry name" value="LysR_subst-bd"/>
</dbReference>
<dbReference type="CDD" id="cd05466">
    <property type="entry name" value="PBP2_LTTR_substrate"/>
    <property type="match status" value="1"/>
</dbReference>
<evidence type="ECO:0000313" key="6">
    <source>
        <dbReference type="EMBL" id="SVC05627.1"/>
    </source>
</evidence>
<gene>
    <name evidence="6" type="ORF">METZ01_LOCUS258481</name>
</gene>
<dbReference type="InterPro" id="IPR000847">
    <property type="entry name" value="LysR_HTH_N"/>
</dbReference>
<dbReference type="Pfam" id="PF00126">
    <property type="entry name" value="HTH_1"/>
    <property type="match status" value="1"/>
</dbReference>
<dbReference type="PANTHER" id="PTHR30419">
    <property type="entry name" value="HTH-TYPE TRANSCRIPTIONAL REGULATOR YBHD"/>
    <property type="match status" value="1"/>
</dbReference>
<dbReference type="InterPro" id="IPR036390">
    <property type="entry name" value="WH_DNA-bd_sf"/>
</dbReference>
<dbReference type="SUPFAM" id="SSF53850">
    <property type="entry name" value="Periplasmic binding protein-like II"/>
    <property type="match status" value="1"/>
</dbReference>
<proteinExistence type="inferred from homology"/>
<evidence type="ECO:0000259" key="5">
    <source>
        <dbReference type="PROSITE" id="PS50931"/>
    </source>
</evidence>
<dbReference type="GO" id="GO:0003700">
    <property type="term" value="F:DNA-binding transcription factor activity"/>
    <property type="evidence" value="ECO:0007669"/>
    <property type="project" value="InterPro"/>
</dbReference>
<dbReference type="FunFam" id="1.10.10.10:FF:000001">
    <property type="entry name" value="LysR family transcriptional regulator"/>
    <property type="match status" value="1"/>
</dbReference>
<dbReference type="Pfam" id="PF03466">
    <property type="entry name" value="LysR_substrate"/>
    <property type="match status" value="1"/>
</dbReference>
<dbReference type="Gene3D" id="3.40.190.10">
    <property type="entry name" value="Periplasmic binding protein-like II"/>
    <property type="match status" value="2"/>
</dbReference>
<dbReference type="InterPro" id="IPR050950">
    <property type="entry name" value="HTH-type_LysR_regulators"/>
</dbReference>
<keyword evidence="2" id="KW-0805">Transcription regulation</keyword>
<protein>
    <recommendedName>
        <fullName evidence="5">HTH lysR-type domain-containing protein</fullName>
    </recommendedName>
</protein>
<dbReference type="SUPFAM" id="SSF46785">
    <property type="entry name" value="Winged helix' DNA-binding domain"/>
    <property type="match status" value="1"/>
</dbReference>
<comment type="similarity">
    <text evidence="1">Belongs to the LysR transcriptional regulatory family.</text>
</comment>
<dbReference type="GO" id="GO:0005829">
    <property type="term" value="C:cytosol"/>
    <property type="evidence" value="ECO:0007669"/>
    <property type="project" value="TreeGrafter"/>
</dbReference>
<keyword evidence="4" id="KW-0804">Transcription</keyword>
<accession>A0A382J2J0</accession>
<keyword evidence="3" id="KW-0238">DNA-binding</keyword>
<dbReference type="PANTHER" id="PTHR30419:SF8">
    <property type="entry name" value="NITROGEN ASSIMILATION TRANSCRIPTIONAL ACTIVATOR-RELATED"/>
    <property type="match status" value="1"/>
</dbReference>
<dbReference type="EMBL" id="UINC01071024">
    <property type="protein sequence ID" value="SVC05627.1"/>
    <property type="molecule type" value="Genomic_DNA"/>
</dbReference>
<reference evidence="6" key="1">
    <citation type="submission" date="2018-05" db="EMBL/GenBank/DDBJ databases">
        <authorList>
            <person name="Lanie J.A."/>
            <person name="Ng W.-L."/>
            <person name="Kazmierczak K.M."/>
            <person name="Andrzejewski T.M."/>
            <person name="Davidsen T.M."/>
            <person name="Wayne K.J."/>
            <person name="Tettelin H."/>
            <person name="Glass J.I."/>
            <person name="Rusch D."/>
            <person name="Podicherti R."/>
            <person name="Tsui H.-C.T."/>
            <person name="Winkler M.E."/>
        </authorList>
    </citation>
    <scope>NUCLEOTIDE SEQUENCE</scope>
</reference>
<dbReference type="GO" id="GO:0003677">
    <property type="term" value="F:DNA binding"/>
    <property type="evidence" value="ECO:0007669"/>
    <property type="project" value="UniProtKB-KW"/>
</dbReference>
<dbReference type="InterPro" id="IPR036388">
    <property type="entry name" value="WH-like_DNA-bd_sf"/>
</dbReference>